<feature type="region of interest" description="Disordered" evidence="1">
    <location>
        <begin position="1"/>
        <end position="40"/>
    </location>
</feature>
<dbReference type="Proteomes" id="UP001147733">
    <property type="component" value="Unassembled WGS sequence"/>
</dbReference>
<name>A0A9W9P5G3_PENCI</name>
<reference evidence="2" key="1">
    <citation type="submission" date="2022-11" db="EMBL/GenBank/DDBJ databases">
        <authorList>
            <person name="Petersen C."/>
        </authorList>
    </citation>
    <scope>NUCLEOTIDE SEQUENCE</scope>
    <source>
        <strain evidence="2">IBT 23319</strain>
    </source>
</reference>
<dbReference type="EMBL" id="JAPQKT010000003">
    <property type="protein sequence ID" value="KAJ5234387.1"/>
    <property type="molecule type" value="Genomic_DNA"/>
</dbReference>
<dbReference type="AlphaFoldDB" id="A0A9W9P5G3"/>
<comment type="caution">
    <text evidence="2">The sequence shown here is derived from an EMBL/GenBank/DDBJ whole genome shotgun (WGS) entry which is preliminary data.</text>
</comment>
<proteinExistence type="predicted"/>
<protein>
    <submittedName>
        <fullName evidence="2">Uncharacterized protein</fullName>
    </submittedName>
</protein>
<evidence type="ECO:0000256" key="1">
    <source>
        <dbReference type="SAM" id="MobiDB-lite"/>
    </source>
</evidence>
<dbReference type="RefSeq" id="XP_056501887.1">
    <property type="nucleotide sequence ID" value="XM_056642475.1"/>
</dbReference>
<dbReference type="GeneID" id="81381642"/>
<gene>
    <name evidence="2" type="ORF">N7469_003555</name>
</gene>
<organism evidence="2 3">
    <name type="scientific">Penicillium citrinum</name>
    <dbReference type="NCBI Taxonomy" id="5077"/>
    <lineage>
        <taxon>Eukaryota</taxon>
        <taxon>Fungi</taxon>
        <taxon>Dikarya</taxon>
        <taxon>Ascomycota</taxon>
        <taxon>Pezizomycotina</taxon>
        <taxon>Eurotiomycetes</taxon>
        <taxon>Eurotiomycetidae</taxon>
        <taxon>Eurotiales</taxon>
        <taxon>Aspergillaceae</taxon>
        <taxon>Penicillium</taxon>
    </lineage>
</organism>
<evidence type="ECO:0000313" key="3">
    <source>
        <dbReference type="Proteomes" id="UP001147733"/>
    </source>
</evidence>
<keyword evidence="3" id="KW-1185">Reference proteome</keyword>
<sequence length="59" mass="6738">MTGKSYTELAPTRTQFRPRPAEALIGPQPPRRQRTDPGQPRICSIHISWEDVMSHSLHT</sequence>
<evidence type="ECO:0000313" key="2">
    <source>
        <dbReference type="EMBL" id="KAJ5234387.1"/>
    </source>
</evidence>
<accession>A0A9W9P5G3</accession>
<reference evidence="2" key="2">
    <citation type="journal article" date="2023" name="IMA Fungus">
        <title>Comparative genomic study of the Penicillium genus elucidates a diverse pangenome and 15 lateral gene transfer events.</title>
        <authorList>
            <person name="Petersen C."/>
            <person name="Sorensen T."/>
            <person name="Nielsen M.R."/>
            <person name="Sondergaard T.E."/>
            <person name="Sorensen J.L."/>
            <person name="Fitzpatrick D.A."/>
            <person name="Frisvad J.C."/>
            <person name="Nielsen K.L."/>
        </authorList>
    </citation>
    <scope>NUCLEOTIDE SEQUENCE</scope>
    <source>
        <strain evidence="2">IBT 23319</strain>
    </source>
</reference>